<dbReference type="Pfam" id="PF13460">
    <property type="entry name" value="NAD_binding_10"/>
    <property type="match status" value="1"/>
</dbReference>
<dbReference type="SUPFAM" id="SSF51735">
    <property type="entry name" value="NAD(P)-binding Rossmann-fold domains"/>
    <property type="match status" value="1"/>
</dbReference>
<dbReference type="EMBL" id="CP011309">
    <property type="protein sequence ID" value="AKF26674.1"/>
    <property type="molecule type" value="Genomic_DNA"/>
</dbReference>
<evidence type="ECO:0000313" key="3">
    <source>
        <dbReference type="EMBL" id="AKF26674.1"/>
    </source>
</evidence>
<name>A0A0F6SQR6_9CORY</name>
<dbReference type="PANTHER" id="PTHR48079:SF6">
    <property type="entry name" value="NAD(P)-BINDING DOMAIN-CONTAINING PROTEIN-RELATED"/>
    <property type="match status" value="1"/>
</dbReference>
<keyword evidence="1" id="KW-0812">Transmembrane</keyword>
<feature type="domain" description="NAD(P)-binding" evidence="2">
    <location>
        <begin position="24"/>
        <end position="137"/>
    </location>
</feature>
<protein>
    <submittedName>
        <fullName evidence="3">NAD-dependent dehydratase</fullName>
    </submittedName>
</protein>
<evidence type="ECO:0000259" key="2">
    <source>
        <dbReference type="Pfam" id="PF13460"/>
    </source>
</evidence>
<dbReference type="GO" id="GO:0004029">
    <property type="term" value="F:aldehyde dehydrogenase (NAD+) activity"/>
    <property type="evidence" value="ECO:0007669"/>
    <property type="project" value="TreeGrafter"/>
</dbReference>
<dbReference type="RefSeq" id="WP_003854612.1">
    <property type="nucleotide sequence ID" value="NZ_CP011309.1"/>
</dbReference>
<evidence type="ECO:0000313" key="4">
    <source>
        <dbReference type="Proteomes" id="UP000034037"/>
    </source>
</evidence>
<proteinExistence type="predicted"/>
<dbReference type="InterPro" id="IPR051783">
    <property type="entry name" value="NAD(P)-dependent_oxidoreduct"/>
</dbReference>
<keyword evidence="1" id="KW-0472">Membrane</keyword>
<dbReference type="AlphaFoldDB" id="A0A0F6SQR6"/>
<dbReference type="GO" id="GO:0005737">
    <property type="term" value="C:cytoplasm"/>
    <property type="evidence" value="ECO:0007669"/>
    <property type="project" value="TreeGrafter"/>
</dbReference>
<dbReference type="HOGENOM" id="CLU_007383_6_11_11"/>
<keyword evidence="1" id="KW-1133">Transmembrane helix</keyword>
<feature type="transmembrane region" description="Helical" evidence="1">
    <location>
        <begin position="478"/>
        <end position="495"/>
    </location>
</feature>
<dbReference type="SUPFAM" id="SSF55961">
    <property type="entry name" value="Bet v1-like"/>
    <property type="match status" value="1"/>
</dbReference>
<dbReference type="Proteomes" id="UP000034037">
    <property type="component" value="Chromosome"/>
</dbReference>
<dbReference type="PATRIC" id="fig|92706.3.peg.712"/>
<organism evidence="3 4">
    <name type="scientific">[Brevibacterium] flavum</name>
    <dbReference type="NCBI Taxonomy" id="92706"/>
    <lineage>
        <taxon>Bacteria</taxon>
        <taxon>Bacillati</taxon>
        <taxon>Actinomycetota</taxon>
        <taxon>Actinomycetes</taxon>
        <taxon>Mycobacteriales</taxon>
        <taxon>Corynebacteriaceae</taxon>
        <taxon>Corynebacterium</taxon>
    </lineage>
</organism>
<keyword evidence="4" id="KW-1185">Reference proteome</keyword>
<gene>
    <name evidence="3" type="ORF">YH66_03455</name>
</gene>
<sequence length="507" mass="57137">MDNQLRPTLHYQAQNPHRRVLVTGATGYIGGRLITELLAAGFQVRATSRKKTSLQRFDWYENVEAVEADLTDATELDTLFKDVDVVYYLVHSMGGKDVDFEEQEQLTAKNVIQAADQAGIKQIVYLSGLHPRNRKIEELSKHMRSREKVAQILLAGQTPALILRAATIIGSGSASFEIIRHLTERLPRMIAPQWITNQIEPLAIRDVLHYLISAADLKDPVNRSCDIGCGKSYEFADLLRIYADVRGLKRHVNSVPLNLPMDKLSGLWISLVTPVPFQLSFPLAQSMAEDAVTEEHSIKDIISDPPDGFIEYREAVELALAAEFDRGVPTSWDRSWTVQQPWASQPTDPEWAGKAVYEDVRTEDTDLRAAQVWPIIEGLGGVNGWYSAPLLWRLRGIADRLIGGPGLGGRRDPRHLKLGDRIDWWRVTEIDPPNRLVLTAEMKVDGGAWLILEVEDKENGGCTYTQRAIFEPKGLPGYLYWWVVSPFHAIIFPYMRSNILKAARKLT</sequence>
<dbReference type="PANTHER" id="PTHR48079">
    <property type="entry name" value="PROTEIN YEEZ"/>
    <property type="match status" value="1"/>
</dbReference>
<reference evidence="3 4" key="1">
    <citation type="submission" date="2015-04" db="EMBL/GenBank/DDBJ databases">
        <title>Complete Genome Sequence of Brevibacterium flavum ATCC 15168.</title>
        <authorList>
            <person name="Ahn J."/>
            <person name="Park G."/>
            <person name="Jeon W."/>
            <person name="Jang Y."/>
            <person name="Jang M."/>
            <person name="Lee H."/>
            <person name="Lee H."/>
        </authorList>
    </citation>
    <scope>NUCLEOTIDE SEQUENCE [LARGE SCALE GENOMIC DNA]</scope>
    <source>
        <strain evidence="3 4">ATCC 15168</strain>
    </source>
</reference>
<dbReference type="InterPro" id="IPR021295">
    <property type="entry name" value="DUF2867"/>
</dbReference>
<dbReference type="Gene3D" id="3.40.50.720">
    <property type="entry name" value="NAD(P)-binding Rossmann-like Domain"/>
    <property type="match status" value="1"/>
</dbReference>
<evidence type="ECO:0000256" key="1">
    <source>
        <dbReference type="SAM" id="Phobius"/>
    </source>
</evidence>
<dbReference type="Pfam" id="PF11066">
    <property type="entry name" value="DUF2867"/>
    <property type="match status" value="1"/>
</dbReference>
<dbReference type="InterPro" id="IPR016040">
    <property type="entry name" value="NAD(P)-bd_dom"/>
</dbReference>
<accession>A0A0F6SQR6</accession>
<dbReference type="InterPro" id="IPR036291">
    <property type="entry name" value="NAD(P)-bd_dom_sf"/>
</dbReference>